<reference evidence="1" key="1">
    <citation type="journal article" date="2014" name="Int. J. Syst. Evol. Microbiol.">
        <title>Complete genome sequence of Corynebacterium casei LMG S-19264T (=DSM 44701T), isolated from a smear-ripened cheese.</title>
        <authorList>
            <consortium name="US DOE Joint Genome Institute (JGI-PGF)"/>
            <person name="Walter F."/>
            <person name="Albersmeier A."/>
            <person name="Kalinowski J."/>
            <person name="Ruckert C."/>
        </authorList>
    </citation>
    <scope>NUCLEOTIDE SEQUENCE</scope>
    <source>
        <strain evidence="1">JCM 12289</strain>
    </source>
</reference>
<dbReference type="RefSeq" id="WP_244705948.1">
    <property type="nucleotide sequence ID" value="NZ_BAAADN010000001.1"/>
</dbReference>
<evidence type="ECO:0000313" key="3">
    <source>
        <dbReference type="Proteomes" id="UP000830542"/>
    </source>
</evidence>
<dbReference type="Proteomes" id="UP001500962">
    <property type="component" value="Unassembled WGS sequence"/>
</dbReference>
<keyword evidence="2" id="KW-0614">Plasmid</keyword>
<gene>
    <name evidence="1" type="ORF">GCM10008985_00400</name>
    <name evidence="2" type="ORF">MUK72_15120</name>
</gene>
<keyword evidence="3" id="KW-1185">Reference proteome</keyword>
<protein>
    <submittedName>
        <fullName evidence="1">Uncharacterized protein</fullName>
    </submittedName>
</protein>
<dbReference type="KEGG" id="hdo:MUK72_15120"/>
<evidence type="ECO:0000313" key="1">
    <source>
        <dbReference type="EMBL" id="GAA0448984.1"/>
    </source>
</evidence>
<sequence>MTVVVTAADSDASPVQRTVRGDEALRSNPMSSESYSAKTVAVMTDEQTGRTFDSDHEPVVDLEEDIVGSKNHLLG</sequence>
<proteinExistence type="predicted"/>
<organism evidence="1 4">
    <name type="scientific">Halococcus dombrowskii</name>
    <dbReference type="NCBI Taxonomy" id="179637"/>
    <lineage>
        <taxon>Archaea</taxon>
        <taxon>Methanobacteriati</taxon>
        <taxon>Methanobacteriota</taxon>
        <taxon>Stenosarchaea group</taxon>
        <taxon>Halobacteria</taxon>
        <taxon>Halobacteriales</taxon>
        <taxon>Halococcaceae</taxon>
        <taxon>Halococcus</taxon>
    </lineage>
</organism>
<geneLocation type="plasmid" evidence="2 3">
    <name>unnamed1</name>
</geneLocation>
<evidence type="ECO:0000313" key="4">
    <source>
        <dbReference type="Proteomes" id="UP001500962"/>
    </source>
</evidence>
<name>A0AAV3SCA2_HALDO</name>
<evidence type="ECO:0000313" key="2">
    <source>
        <dbReference type="EMBL" id="UOO96850.1"/>
    </source>
</evidence>
<dbReference type="EMBL" id="BAAADN010000001">
    <property type="protein sequence ID" value="GAA0448984.1"/>
    <property type="molecule type" value="Genomic_DNA"/>
</dbReference>
<accession>A0AAV3SCA2</accession>
<reference evidence="1" key="3">
    <citation type="submission" date="2023-12" db="EMBL/GenBank/DDBJ databases">
        <authorList>
            <person name="Sun Q."/>
            <person name="Inoue M."/>
        </authorList>
    </citation>
    <scope>NUCLEOTIDE SEQUENCE</scope>
    <source>
        <strain evidence="1">JCM 12289</strain>
    </source>
</reference>
<dbReference type="Proteomes" id="UP000830542">
    <property type="component" value="Plasmid unnamed1"/>
</dbReference>
<reference evidence="2" key="2">
    <citation type="submission" date="2022-04" db="EMBL/GenBank/DDBJ databases">
        <title>Sequencing and genomic assembly of Halococcus dombrowskii.</title>
        <authorList>
            <person name="Lim S.W."/>
            <person name="MacLea K.S."/>
        </authorList>
    </citation>
    <scope>NUCLEOTIDE SEQUENCE</scope>
    <source>
        <strain evidence="2">H4</strain>
        <plasmid evidence="2">unnamed1</plasmid>
    </source>
</reference>
<dbReference type="GeneID" id="71763206"/>
<dbReference type="AlphaFoldDB" id="A0AAV3SCA2"/>
<dbReference type="EMBL" id="CP095006">
    <property type="protein sequence ID" value="UOO96850.1"/>
    <property type="molecule type" value="Genomic_DNA"/>
</dbReference>